<dbReference type="PROSITE" id="PS00028">
    <property type="entry name" value="ZINC_FINGER_C2H2_1"/>
    <property type="match status" value="1"/>
</dbReference>
<dbReference type="InterPro" id="IPR013087">
    <property type="entry name" value="Znf_C2H2_type"/>
</dbReference>
<proteinExistence type="predicted"/>
<protein>
    <recommendedName>
        <fullName evidence="2">C2H2-type domain-containing protein</fullName>
    </recommendedName>
</protein>
<feature type="domain" description="C2H2-type" evidence="2">
    <location>
        <begin position="134"/>
        <end position="157"/>
    </location>
</feature>
<name>A0AAV9I0P4_9PEZI</name>
<dbReference type="EMBL" id="MU864933">
    <property type="protein sequence ID" value="KAK4466178.1"/>
    <property type="molecule type" value="Genomic_DNA"/>
</dbReference>
<feature type="compositionally biased region" description="Polar residues" evidence="1">
    <location>
        <begin position="50"/>
        <end position="60"/>
    </location>
</feature>
<evidence type="ECO:0000256" key="1">
    <source>
        <dbReference type="SAM" id="MobiDB-lite"/>
    </source>
</evidence>
<dbReference type="AlphaFoldDB" id="A0AAV9I0P4"/>
<evidence type="ECO:0000313" key="4">
    <source>
        <dbReference type="Proteomes" id="UP001321749"/>
    </source>
</evidence>
<keyword evidence="4" id="KW-1185">Reference proteome</keyword>
<evidence type="ECO:0000259" key="2">
    <source>
        <dbReference type="PROSITE" id="PS00028"/>
    </source>
</evidence>
<feature type="region of interest" description="Disordered" evidence="1">
    <location>
        <begin position="44"/>
        <end position="82"/>
    </location>
</feature>
<gene>
    <name evidence="3" type="ORF">QBC42DRAFT_217033</name>
</gene>
<accession>A0AAV9I0P4</accession>
<reference evidence="3" key="2">
    <citation type="submission" date="2023-06" db="EMBL/GenBank/DDBJ databases">
        <authorList>
            <consortium name="Lawrence Berkeley National Laboratory"/>
            <person name="Mondo S.J."/>
            <person name="Hensen N."/>
            <person name="Bonometti L."/>
            <person name="Westerberg I."/>
            <person name="Brannstrom I.O."/>
            <person name="Guillou S."/>
            <person name="Cros-Aarteil S."/>
            <person name="Calhoun S."/>
            <person name="Haridas S."/>
            <person name="Kuo A."/>
            <person name="Pangilinan J."/>
            <person name="Riley R."/>
            <person name="Labutti K."/>
            <person name="Andreopoulos B."/>
            <person name="Lipzen A."/>
            <person name="Chen C."/>
            <person name="Yanf M."/>
            <person name="Daum C."/>
            <person name="Ng V."/>
            <person name="Clum A."/>
            <person name="Steindorff A."/>
            <person name="Ohm R."/>
            <person name="Martin F."/>
            <person name="Silar P."/>
            <person name="Natvig D."/>
            <person name="Lalanne C."/>
            <person name="Gautier V."/>
            <person name="Ament-Velasquez S.L."/>
            <person name="Kruys A."/>
            <person name="Hutchinson M.I."/>
            <person name="Powell A.J."/>
            <person name="Barry K."/>
            <person name="Miller A.N."/>
            <person name="Grigoriev I.V."/>
            <person name="Debuchy R."/>
            <person name="Gladieux P."/>
            <person name="Thoren M.H."/>
            <person name="Johannesson H."/>
        </authorList>
    </citation>
    <scope>NUCLEOTIDE SEQUENCE</scope>
    <source>
        <strain evidence="3">PSN324</strain>
    </source>
</reference>
<sequence length="446" mass="50099">MHDDNSPTRVYKLQEIAMNIINKKWSEDPKKAEAMVECWESENASRPCPRSSTATVSHQQGVPEGRVTKRRGSRKKAKPVAGALSASVVEKHKCPECSEIENPGFPMGTIGSDREHDAKRHLKRYHHKNSLWQCPEAGCGHFFEWRQAFEAHLKKDHDLKNVKKDKRYEDDKVTVPLCRQVAFACGYFGCKYVSVALDPAQVEMKIEDYYNHIKDHHKKGIPQQGWSRATRFRNLLRQSEIMNRAWKQMAKDSLVRCQPHDSLVLRKMLETSHILDGELFVRYALGLSPGRDGLSVTFCLPTKGSCGIDHEHLNSAALLGAKDTVAINAYQVVPVANPTELEGPFGNYSSSTHADAPSAYALQQRSEASSYQAYSSSEMFMEMQGNNLIATIDPQIYYNQNIGLSSVIDSHSAVPLYGTYRPSTPYSSIAPSHQTFGHGNHNHDLI</sequence>
<dbReference type="Proteomes" id="UP001321749">
    <property type="component" value="Unassembled WGS sequence"/>
</dbReference>
<feature type="compositionally biased region" description="Basic residues" evidence="1">
    <location>
        <begin position="68"/>
        <end position="78"/>
    </location>
</feature>
<dbReference type="SMART" id="SM00355">
    <property type="entry name" value="ZnF_C2H2"/>
    <property type="match status" value="2"/>
</dbReference>
<evidence type="ECO:0000313" key="3">
    <source>
        <dbReference type="EMBL" id="KAK4466178.1"/>
    </source>
</evidence>
<reference evidence="3" key="1">
    <citation type="journal article" date="2023" name="Mol. Phylogenet. Evol.">
        <title>Genome-scale phylogeny and comparative genomics of the fungal order Sordariales.</title>
        <authorList>
            <person name="Hensen N."/>
            <person name="Bonometti L."/>
            <person name="Westerberg I."/>
            <person name="Brannstrom I.O."/>
            <person name="Guillou S."/>
            <person name="Cros-Aarteil S."/>
            <person name="Calhoun S."/>
            <person name="Haridas S."/>
            <person name="Kuo A."/>
            <person name="Mondo S."/>
            <person name="Pangilinan J."/>
            <person name="Riley R."/>
            <person name="LaButti K."/>
            <person name="Andreopoulos B."/>
            <person name="Lipzen A."/>
            <person name="Chen C."/>
            <person name="Yan M."/>
            <person name="Daum C."/>
            <person name="Ng V."/>
            <person name="Clum A."/>
            <person name="Steindorff A."/>
            <person name="Ohm R.A."/>
            <person name="Martin F."/>
            <person name="Silar P."/>
            <person name="Natvig D.O."/>
            <person name="Lalanne C."/>
            <person name="Gautier V."/>
            <person name="Ament-Velasquez S.L."/>
            <person name="Kruys A."/>
            <person name="Hutchinson M.I."/>
            <person name="Powell A.J."/>
            <person name="Barry K."/>
            <person name="Miller A.N."/>
            <person name="Grigoriev I.V."/>
            <person name="Debuchy R."/>
            <person name="Gladieux P."/>
            <person name="Hiltunen Thoren M."/>
            <person name="Johannesson H."/>
        </authorList>
    </citation>
    <scope>NUCLEOTIDE SEQUENCE</scope>
    <source>
        <strain evidence="3">PSN324</strain>
    </source>
</reference>
<comment type="caution">
    <text evidence="3">The sequence shown here is derived from an EMBL/GenBank/DDBJ whole genome shotgun (WGS) entry which is preliminary data.</text>
</comment>
<organism evidence="3 4">
    <name type="scientific">Cladorrhinum samala</name>
    <dbReference type="NCBI Taxonomy" id="585594"/>
    <lineage>
        <taxon>Eukaryota</taxon>
        <taxon>Fungi</taxon>
        <taxon>Dikarya</taxon>
        <taxon>Ascomycota</taxon>
        <taxon>Pezizomycotina</taxon>
        <taxon>Sordariomycetes</taxon>
        <taxon>Sordariomycetidae</taxon>
        <taxon>Sordariales</taxon>
        <taxon>Podosporaceae</taxon>
        <taxon>Cladorrhinum</taxon>
    </lineage>
</organism>